<dbReference type="SUPFAM" id="SSF55486">
    <property type="entry name" value="Metalloproteases ('zincins'), catalytic domain"/>
    <property type="match status" value="1"/>
</dbReference>
<evidence type="ECO:0000313" key="1">
    <source>
        <dbReference type="EMBL" id="PWN62123.1"/>
    </source>
</evidence>
<dbReference type="OrthoDB" id="1210671at2"/>
<organism evidence="1 2">
    <name type="scientific">Chryseobacterium oncorhynchi</name>
    <dbReference type="NCBI Taxonomy" id="741074"/>
    <lineage>
        <taxon>Bacteria</taxon>
        <taxon>Pseudomonadati</taxon>
        <taxon>Bacteroidota</taxon>
        <taxon>Flavobacteriia</taxon>
        <taxon>Flavobacteriales</taxon>
        <taxon>Weeksellaceae</taxon>
        <taxon>Chryseobacterium group</taxon>
        <taxon>Chryseobacterium</taxon>
    </lineage>
</organism>
<sequence>MSENTKKPYSYFFTDLSLFNQISTDKAFGPVDNNKFQVTTKFKGTLPAYAVTDGLLFFAKCGNSDPNKINILLKPTKDVGLGFKIKYFVYRGIDKRDFFTKVSGVDVVNPSSPLPFVSSAWDTYVEFYGSSDDFKASKLGLDVSGVPTQDILKMFYPKDSYNLLYIDGGKQLGKFLTDAGGFEIVLDEGDFIQENPDSGLVFDKDFAEAEECILRVNEAPTANFIFGGNVGGTSRAKIFKENVYKFIDPAAFYGVHAKDIYYDDGSLVETGVMTNAGKSITSTEIYSNIISKFTNKDKIYFYIKNNLNRSIQFYDDDNNEIRINAVVESLRTPTTENKSKGWPIIIYENKINIALQIREGLKSNMYSNLTFKSDTPKINTNIISDSVSVYDIVLPRKDTTTKKIYTSLVYITQDSNNYDLDRFFGPVTLDTIFEEADFSIGSHKLSWVNHLRNLLVKKGSELGVYNTKVIIDSTNSATADKKLRTFFVAPVASSIQNNASFTERIDAKYMTSGYVKEAIGTSSDFCKKVLGQDNAEIWRGEIKEGAAAPINSLVFRKDENVDNHPVFILGLTEQDLTTLKASLPADATNIFIKLGPNVAGASDHLQFAKYNAVLSYDDSSGVRTVNSGTVVFYSVDNQLFFTKLYSANFPNEFCSEFADITVDFRPQNRWMQYFNYPLQTVKTVLGVPSVFYGLDWLRKGDSERKGKPGDTIDSTNNRLRYRVAEEFKVDVSTSPLNGQVFNNFFETVSYNSSGEGPYTAIPRKDLYVNVKGMYRVIPVKWKLKEGPLFSSFDTTQTEPGSNYDKDYAPSWLNIPRQGSTNPSIKLRLKVRLKNSRPKTDLKLCFDQKLFKIKTLGSLTGSELLARTSKEKLNSVNVGREQSIDEEIGVVKFKPNDLPTGTTASPSSMNWIDFELENIAPITQLSIISIWSNDRLAGKMYIVPNQNLTEKKVLIIKVKDVSETAKGTYDDNEIEIMKKFALQSNILVDAKVHTEELPFYNNSTFNKFKDPTATRINYNNKQDNQTFAEFLKTQIPADSKNDVVVFYFSLMAIENGVLGHTYVDDGIICMFNYNNKYKSSYTTTYFYALAHEYLHSQGVSHSFSGLEPGTPDALLTFAGGTTNNVMDYNNDESDTATFKFVQNSFFWQWAIANKYSKKNT</sequence>
<protein>
    <submittedName>
        <fullName evidence="1">Uncharacterized protein</fullName>
    </submittedName>
</protein>
<reference evidence="1" key="1">
    <citation type="submission" date="2018-04" db="EMBL/GenBank/DDBJ databases">
        <title>Draft Genome Sequences of Chryseobacterium lactis NCTC11390T isolated from milk, Chryseobacterium oncorhynchi 701B-08T from rainbow trout, and Chryseobacterium viscerum 687B-08T from diseased fish.</title>
        <authorList>
            <person name="Jeong J.-J."/>
            <person name="Lee Y.J."/>
            <person name="Pathiraja D."/>
            <person name="Park B."/>
            <person name="Choi I.-G."/>
            <person name="Kim K.D."/>
        </authorList>
    </citation>
    <scope>NUCLEOTIDE SEQUENCE [LARGE SCALE GENOMIC DNA]</scope>
    <source>
        <strain evidence="1">701B-08</strain>
    </source>
</reference>
<dbReference type="RefSeq" id="WP_109622813.1">
    <property type="nucleotide sequence ID" value="NZ_PPEI02000005.1"/>
</dbReference>
<evidence type="ECO:0000313" key="2">
    <source>
        <dbReference type="Proteomes" id="UP000236182"/>
    </source>
</evidence>
<dbReference type="Proteomes" id="UP000236182">
    <property type="component" value="Unassembled WGS sequence"/>
</dbReference>
<proteinExistence type="predicted"/>
<keyword evidence="2" id="KW-1185">Reference proteome</keyword>
<gene>
    <name evidence="1" type="ORF">C1638_016580</name>
</gene>
<dbReference type="AlphaFoldDB" id="A0A316WNZ7"/>
<dbReference type="EMBL" id="PPEI02000005">
    <property type="protein sequence ID" value="PWN62123.1"/>
    <property type="molecule type" value="Genomic_DNA"/>
</dbReference>
<comment type="caution">
    <text evidence="1">The sequence shown here is derived from an EMBL/GenBank/DDBJ whole genome shotgun (WGS) entry which is preliminary data.</text>
</comment>
<accession>A0A316WNZ7</accession>
<name>A0A316WNZ7_9FLAO</name>